<proteinExistence type="predicted"/>
<dbReference type="AlphaFoldDB" id="A0A5B7HBM1"/>
<comment type="caution">
    <text evidence="2">The sequence shown here is derived from an EMBL/GenBank/DDBJ whole genome shotgun (WGS) entry which is preliminary data.</text>
</comment>
<evidence type="ECO:0000313" key="2">
    <source>
        <dbReference type="EMBL" id="MPC67396.1"/>
    </source>
</evidence>
<evidence type="ECO:0000256" key="1">
    <source>
        <dbReference type="SAM" id="MobiDB-lite"/>
    </source>
</evidence>
<feature type="compositionally biased region" description="Basic and acidic residues" evidence="1">
    <location>
        <begin position="25"/>
        <end position="39"/>
    </location>
</feature>
<protein>
    <submittedName>
        <fullName evidence="2">Uncharacterized protein</fullName>
    </submittedName>
</protein>
<name>A0A5B7HBM1_PORTR</name>
<sequence>MALSLASPHPTCSSERRGRGTTARNAERRDTFPIHHCDEAGEPLGVQTAEAATPRHVVPRPCFTR</sequence>
<feature type="region of interest" description="Disordered" evidence="1">
    <location>
        <begin position="1"/>
        <end position="39"/>
    </location>
</feature>
<organism evidence="2 3">
    <name type="scientific">Portunus trituberculatus</name>
    <name type="common">Swimming crab</name>
    <name type="synonym">Neptunus trituberculatus</name>
    <dbReference type="NCBI Taxonomy" id="210409"/>
    <lineage>
        <taxon>Eukaryota</taxon>
        <taxon>Metazoa</taxon>
        <taxon>Ecdysozoa</taxon>
        <taxon>Arthropoda</taxon>
        <taxon>Crustacea</taxon>
        <taxon>Multicrustacea</taxon>
        <taxon>Malacostraca</taxon>
        <taxon>Eumalacostraca</taxon>
        <taxon>Eucarida</taxon>
        <taxon>Decapoda</taxon>
        <taxon>Pleocyemata</taxon>
        <taxon>Brachyura</taxon>
        <taxon>Eubrachyura</taxon>
        <taxon>Portunoidea</taxon>
        <taxon>Portunidae</taxon>
        <taxon>Portuninae</taxon>
        <taxon>Portunus</taxon>
    </lineage>
</organism>
<dbReference type="Proteomes" id="UP000324222">
    <property type="component" value="Unassembled WGS sequence"/>
</dbReference>
<dbReference type="EMBL" id="VSRR010026186">
    <property type="protein sequence ID" value="MPC67396.1"/>
    <property type="molecule type" value="Genomic_DNA"/>
</dbReference>
<evidence type="ECO:0000313" key="3">
    <source>
        <dbReference type="Proteomes" id="UP000324222"/>
    </source>
</evidence>
<reference evidence="2 3" key="1">
    <citation type="submission" date="2019-05" db="EMBL/GenBank/DDBJ databases">
        <title>Another draft genome of Portunus trituberculatus and its Hox gene families provides insights of decapod evolution.</title>
        <authorList>
            <person name="Jeong J.-H."/>
            <person name="Song I."/>
            <person name="Kim S."/>
            <person name="Choi T."/>
            <person name="Kim D."/>
            <person name="Ryu S."/>
            <person name="Kim W."/>
        </authorList>
    </citation>
    <scope>NUCLEOTIDE SEQUENCE [LARGE SCALE GENOMIC DNA]</scope>
    <source>
        <tissue evidence="2">Muscle</tissue>
    </source>
</reference>
<keyword evidence="3" id="KW-1185">Reference proteome</keyword>
<accession>A0A5B7HBM1</accession>
<gene>
    <name evidence="2" type="ORF">E2C01_061571</name>
</gene>